<dbReference type="KEGG" id="vg:77944359"/>
<reference evidence="3" key="1">
    <citation type="submission" date="2021-10" db="EMBL/GenBank/DDBJ databases">
        <authorList>
            <person name="Gelman D."/>
            <person name="Alkalay-Oren S."/>
            <person name="Coppenhagen-Glazer S."/>
            <person name="Hazan R."/>
        </authorList>
    </citation>
    <scope>NUCLEOTIDE SEQUENCE</scope>
</reference>
<dbReference type="RefSeq" id="YP_010668216.1">
    <property type="nucleotide sequence ID" value="NC_070955.1"/>
</dbReference>
<sequence length="338" mass="31893">MAIQNDFLPFAVGPGANVLSQASYEVLAALASGFMTGTAQSAACNKVWRQSTVMAAVMAAFIVERTGQPVVDDGTTATILANLLASTAAANGDATKLFQVETPAAGDNSNNAASTAFVQGFAGGRKVVILSATNWTVPAGVTAIWITACGGGGGGAGSPNIPANNIVAGGGGGGAGDPVQRYPMAVTPGQVLSCVPGAGGVAGAVGGTGGNGSNTVIGSLTLNAGAGGQVGSSGAPTQAWPGQPGGNGFPNGEYGQDTSQYGPGATGGRGGGGPFGASGAPGRGAIGGVGSLIPPSASYGYGVGGSGAGGCYGPTTATGTTSGTVGAAGMPGFIIIEY</sequence>
<feature type="compositionally biased region" description="Gly residues" evidence="1">
    <location>
        <begin position="264"/>
        <end position="274"/>
    </location>
</feature>
<proteinExistence type="predicted"/>
<keyword evidence="4" id="KW-1185">Reference proteome</keyword>
<evidence type="ECO:0000256" key="1">
    <source>
        <dbReference type="SAM" id="MobiDB-lite"/>
    </source>
</evidence>
<evidence type="ECO:0000313" key="3">
    <source>
        <dbReference type="EMBL" id="UEW68614.1"/>
    </source>
</evidence>
<dbReference type="Proteomes" id="UP000828188">
    <property type="component" value="Segment"/>
</dbReference>
<feature type="region of interest" description="Disordered" evidence="1">
    <location>
        <begin position="228"/>
        <end position="274"/>
    </location>
</feature>
<name>A0AAE9C791_9CAUD</name>
<organism evidence="3 4">
    <name type="scientific">Burkholderia phage BgManors32</name>
    <dbReference type="NCBI Taxonomy" id="2894335"/>
    <lineage>
        <taxon>Viruses</taxon>
        <taxon>Duplodnaviria</taxon>
        <taxon>Heunggongvirae</taxon>
        <taxon>Uroviricota</taxon>
        <taxon>Caudoviricetes</taxon>
        <taxon>Bigmanorsvirus</taxon>
        <taxon>Bigmanorsvirus bgmanors32</taxon>
    </lineage>
</organism>
<dbReference type="InterPro" id="IPR049304">
    <property type="entry name" value="Gly_rich_dom"/>
</dbReference>
<dbReference type="Pfam" id="PF21722">
    <property type="entry name" value="Gly_rich_2"/>
    <property type="match status" value="1"/>
</dbReference>
<protein>
    <recommendedName>
        <fullName evidence="2">Glycine-rich domain-containing protein</fullName>
    </recommendedName>
</protein>
<evidence type="ECO:0000259" key="2">
    <source>
        <dbReference type="Pfam" id="PF21722"/>
    </source>
</evidence>
<accession>A0AAE9C791</accession>
<dbReference type="GeneID" id="77944359"/>
<dbReference type="EMBL" id="OK665842">
    <property type="protein sequence ID" value="UEW68614.1"/>
    <property type="molecule type" value="Genomic_DNA"/>
</dbReference>
<evidence type="ECO:0000313" key="4">
    <source>
        <dbReference type="Proteomes" id="UP000828188"/>
    </source>
</evidence>
<feature type="domain" description="Glycine-rich" evidence="2">
    <location>
        <begin position="132"/>
        <end position="338"/>
    </location>
</feature>